<dbReference type="PROSITE" id="PS51198">
    <property type="entry name" value="UVRD_HELICASE_ATP_BIND"/>
    <property type="match status" value="1"/>
</dbReference>
<organism evidence="7 8">
    <name type="scientific">Methanochimaera problematica</name>
    <dbReference type="NCBI Taxonomy" id="2609417"/>
    <lineage>
        <taxon>Archaea</taxon>
        <taxon>Methanobacteriati</taxon>
        <taxon>Methanobacteriota</taxon>
        <taxon>Stenosarchaea group</taxon>
        <taxon>Methanomicrobia</taxon>
        <taxon>Methanomicrobiales</taxon>
        <taxon>Methanomicrobiaceae</taxon>
        <taxon>Methanochimaera</taxon>
    </lineage>
</organism>
<dbReference type="GO" id="GO:0003677">
    <property type="term" value="F:DNA binding"/>
    <property type="evidence" value="ECO:0007669"/>
    <property type="project" value="InterPro"/>
</dbReference>
<gene>
    <name evidence="7" type="ORF">F1737_05135</name>
</gene>
<dbReference type="EMBL" id="CP043875">
    <property type="protein sequence ID" value="WOF16133.1"/>
    <property type="molecule type" value="Genomic_DNA"/>
</dbReference>
<reference evidence="7 8" key="1">
    <citation type="submission" date="2019-09" db="EMBL/GenBank/DDBJ databases">
        <title>The complete genome of Methanoplanus sp. FWC-SCC4.</title>
        <authorList>
            <person name="Chen S.-C."/>
            <person name="Zhou Y.-Z."/>
            <person name="Lai M.-C."/>
        </authorList>
    </citation>
    <scope>NUCLEOTIDE SEQUENCE [LARGE SCALE GENOMIC DNA]</scope>
    <source>
        <strain evidence="7 8">FWC-SCC4</strain>
    </source>
</reference>
<dbReference type="GO" id="GO:0016787">
    <property type="term" value="F:hydrolase activity"/>
    <property type="evidence" value="ECO:0007669"/>
    <property type="project" value="UniProtKB-UniRule"/>
</dbReference>
<evidence type="ECO:0000256" key="4">
    <source>
        <dbReference type="ARBA" id="ARBA00022840"/>
    </source>
</evidence>
<keyword evidence="2 5" id="KW-0378">Hydrolase</keyword>
<dbReference type="Gene3D" id="3.40.50.300">
    <property type="entry name" value="P-loop containing nucleotide triphosphate hydrolases"/>
    <property type="match status" value="2"/>
</dbReference>
<proteinExistence type="predicted"/>
<name>A0AA97FDN5_9EURY</name>
<keyword evidence="8" id="KW-1185">Reference proteome</keyword>
<dbReference type="InterPro" id="IPR027417">
    <property type="entry name" value="P-loop_NTPase"/>
</dbReference>
<evidence type="ECO:0000256" key="1">
    <source>
        <dbReference type="ARBA" id="ARBA00022741"/>
    </source>
</evidence>
<dbReference type="PANTHER" id="PTHR11070">
    <property type="entry name" value="UVRD / RECB / PCRA DNA HELICASE FAMILY MEMBER"/>
    <property type="match status" value="1"/>
</dbReference>
<dbReference type="GO" id="GO:0000725">
    <property type="term" value="P:recombinational repair"/>
    <property type="evidence" value="ECO:0007669"/>
    <property type="project" value="TreeGrafter"/>
</dbReference>
<keyword evidence="1 5" id="KW-0547">Nucleotide-binding</keyword>
<evidence type="ECO:0000256" key="5">
    <source>
        <dbReference type="PROSITE-ProRule" id="PRU00560"/>
    </source>
</evidence>
<keyword evidence="4 5" id="KW-0067">ATP-binding</keyword>
<dbReference type="Pfam" id="PF00580">
    <property type="entry name" value="UvrD-helicase"/>
    <property type="match status" value="1"/>
</dbReference>
<evidence type="ECO:0000313" key="7">
    <source>
        <dbReference type="EMBL" id="WOF16133.1"/>
    </source>
</evidence>
<evidence type="ECO:0000259" key="6">
    <source>
        <dbReference type="PROSITE" id="PS51198"/>
    </source>
</evidence>
<evidence type="ECO:0000256" key="2">
    <source>
        <dbReference type="ARBA" id="ARBA00022801"/>
    </source>
</evidence>
<dbReference type="AlphaFoldDB" id="A0AA97FDN5"/>
<keyword evidence="3 5" id="KW-0347">Helicase</keyword>
<dbReference type="InterPro" id="IPR000212">
    <property type="entry name" value="DNA_helicase_UvrD/REP"/>
</dbReference>
<dbReference type="GeneID" id="85229539"/>
<dbReference type="KEGG" id="mefw:F1737_05135"/>
<dbReference type="GO" id="GO:0043138">
    <property type="term" value="F:3'-5' DNA helicase activity"/>
    <property type="evidence" value="ECO:0007669"/>
    <property type="project" value="TreeGrafter"/>
</dbReference>
<evidence type="ECO:0000256" key="3">
    <source>
        <dbReference type="ARBA" id="ARBA00022806"/>
    </source>
</evidence>
<dbReference type="SUPFAM" id="SSF52540">
    <property type="entry name" value="P-loop containing nucleoside triphosphate hydrolases"/>
    <property type="match status" value="1"/>
</dbReference>
<evidence type="ECO:0000313" key="8">
    <source>
        <dbReference type="Proteomes" id="UP001301797"/>
    </source>
</evidence>
<feature type="domain" description="UvrD-like helicase ATP-binding" evidence="6">
    <location>
        <begin position="10"/>
        <end position="282"/>
    </location>
</feature>
<feature type="binding site" evidence="5">
    <location>
        <begin position="31"/>
        <end position="38"/>
    </location>
    <ligand>
        <name>ATP</name>
        <dbReference type="ChEBI" id="CHEBI:30616"/>
    </ligand>
</feature>
<dbReference type="RefSeq" id="WP_317137711.1">
    <property type="nucleotide sequence ID" value="NZ_CP043875.1"/>
</dbReference>
<dbReference type="GO" id="GO:0005524">
    <property type="term" value="F:ATP binding"/>
    <property type="evidence" value="ECO:0007669"/>
    <property type="project" value="UniProtKB-UniRule"/>
</dbReference>
<dbReference type="Proteomes" id="UP001301797">
    <property type="component" value="Chromosome"/>
</dbReference>
<accession>A0AA97FDN5</accession>
<dbReference type="InterPro" id="IPR014016">
    <property type="entry name" value="UvrD-like_ATP-bd"/>
</dbReference>
<sequence length="631" mass="72427">MNSSTELSASADDEIYKCLDLKSPKSFFLFAGAGSGKTRTLVTILNKFRTEKGKELCLNGQKIAVITYTNAASDEIKRRLEFDSTFIVSTIHSFSWELIRPFQHDIREWIRKNTKTELKKLEEEQRRGRAGTKAFREREEQIKFKRNRLKNLDNISRFTYNPNGINNGKEALNHAEVIKITADFLSLFPLMQKILISSYPILLIDESQDTKKELIEAFFKIQENFPDKFSLGLFGDTMQRIYTDGKIDLGDNLPKDWAKPAIITNYRCPKRVITLINKIRSDVEEHEQKPVDNAEDGVVRLFIVDSNNIPDKDLIEKNISSLMAEYTSDSLWESLNSNVKILTLEHHMAARRGGFFEFFEPLYSQDKLKTGLLDGNLSGISFLTQQILPLVEAMRANNEFAVAKIMREYSELLDEENLKESETPIEQIKKTGESVDSLLKLWDSGQEPSLLEVLQLVGELNIFPIPENLIPVTYYSPDEDLGDDEEEPQDKDEIIDAWRAALKCPFNQLEFYTDYISDKSAFGTHQGVKGLEFPRVMVVIDDEEARGFMFSYEKLFGAKDLSDTDIRNINEGKESGIDRTRRLFYVTCSRAEKSLAIVAYTKNPEAVKNHVLSEEWFSEDEVIDMNLFLSE</sequence>
<protein>
    <submittedName>
        <fullName evidence="7">ATP-dependent helicase</fullName>
    </submittedName>
</protein>
<dbReference type="PANTHER" id="PTHR11070:SF2">
    <property type="entry name" value="ATP-DEPENDENT DNA HELICASE SRS2"/>
    <property type="match status" value="1"/>
</dbReference>